<dbReference type="InterPro" id="IPR036188">
    <property type="entry name" value="FAD/NAD-bd_sf"/>
</dbReference>
<dbReference type="SUPFAM" id="SSF51905">
    <property type="entry name" value="FAD/NAD(P)-binding domain"/>
    <property type="match status" value="1"/>
</dbReference>
<gene>
    <name evidence="6" type="ORF">SAMN05421640_2577</name>
</gene>
<evidence type="ECO:0000256" key="4">
    <source>
        <dbReference type="ARBA" id="ARBA00022827"/>
    </source>
</evidence>
<evidence type="ECO:0000256" key="3">
    <source>
        <dbReference type="ARBA" id="ARBA00022630"/>
    </source>
</evidence>
<keyword evidence="3" id="KW-0285">Flavoprotein</keyword>
<dbReference type="InterPro" id="IPR050260">
    <property type="entry name" value="FAD-bd_OxRdtase"/>
</dbReference>
<dbReference type="Proteomes" id="UP000198393">
    <property type="component" value="Unassembled WGS sequence"/>
</dbReference>
<dbReference type="GO" id="GO:0016491">
    <property type="term" value="F:oxidoreductase activity"/>
    <property type="evidence" value="ECO:0007669"/>
    <property type="project" value="InterPro"/>
</dbReference>
<dbReference type="AlphaFoldDB" id="A0A239KEJ4"/>
<comment type="similarity">
    <text evidence="2">Belongs to the FAD-dependent oxidoreductase family.</text>
</comment>
<dbReference type="EMBL" id="FZPD01000004">
    <property type="protein sequence ID" value="SNT16049.1"/>
    <property type="molecule type" value="Genomic_DNA"/>
</dbReference>
<dbReference type="PRINTS" id="PR00411">
    <property type="entry name" value="PNDRDTASEI"/>
</dbReference>
<reference evidence="6 7" key="1">
    <citation type="submission" date="2017-06" db="EMBL/GenBank/DDBJ databases">
        <authorList>
            <person name="Kim H.J."/>
            <person name="Triplett B.A."/>
        </authorList>
    </citation>
    <scope>NUCLEOTIDE SEQUENCE [LARGE SCALE GENOMIC DNA]</scope>
    <source>
        <strain evidence="6 7">DSM 19307</strain>
    </source>
</reference>
<keyword evidence="4" id="KW-0274">FAD</keyword>
<proteinExistence type="inferred from homology"/>
<name>A0A239KEJ4_EKHLU</name>
<accession>A0A239KEJ4</accession>
<dbReference type="PANTHER" id="PTHR43429">
    <property type="entry name" value="PYRIDINE NUCLEOTIDE-DISULFIDE OXIDOREDUCTASE DOMAIN-CONTAINING"/>
    <property type="match status" value="1"/>
</dbReference>
<dbReference type="Gene3D" id="3.50.50.60">
    <property type="entry name" value="FAD/NAD(P)-binding domain"/>
    <property type="match status" value="2"/>
</dbReference>
<dbReference type="Pfam" id="PF07992">
    <property type="entry name" value="Pyr_redox_2"/>
    <property type="match status" value="1"/>
</dbReference>
<dbReference type="InterPro" id="IPR023753">
    <property type="entry name" value="FAD/NAD-binding_dom"/>
</dbReference>
<keyword evidence="7" id="KW-1185">Reference proteome</keyword>
<protein>
    <submittedName>
        <fullName evidence="6">Pyridine nucleotide-disulphide oxidoreductase</fullName>
    </submittedName>
</protein>
<evidence type="ECO:0000256" key="2">
    <source>
        <dbReference type="ARBA" id="ARBA00006442"/>
    </source>
</evidence>
<evidence type="ECO:0000256" key="1">
    <source>
        <dbReference type="ARBA" id="ARBA00001974"/>
    </source>
</evidence>
<dbReference type="RefSeq" id="WP_089357275.1">
    <property type="nucleotide sequence ID" value="NZ_FZPD01000004.1"/>
</dbReference>
<dbReference type="PANTHER" id="PTHR43429:SF3">
    <property type="entry name" value="NITRITE REDUCTASE [NAD(P)H]"/>
    <property type="match status" value="1"/>
</dbReference>
<evidence type="ECO:0000259" key="5">
    <source>
        <dbReference type="Pfam" id="PF07992"/>
    </source>
</evidence>
<dbReference type="OrthoDB" id="9792592at2"/>
<comment type="cofactor">
    <cofactor evidence="1">
        <name>FAD</name>
        <dbReference type="ChEBI" id="CHEBI:57692"/>
    </cofactor>
</comment>
<feature type="domain" description="FAD/NAD(P)-binding" evidence="5">
    <location>
        <begin position="3"/>
        <end position="288"/>
    </location>
</feature>
<sequence>MQRIVIIGNGIAGITAARHIRKHSDDEITVISGETDHFFSRTALMYIYMGHMKYENTKPYEDWFWKKNRINLKRAWVEFIDFEKKQLHLQNSDHIEYDKLLLATGSKSNMFGWPGQDLKGVQGLYSYQDLELMEENTQGINNAVIIGGGLIGVEMAEMLHSRGIPVTFLIREKHFWDNMLPQEEAILIDKHLSKHGIDLRQETELEEILDDGSGKVKGIKTKSGETIDCQFVGLTVGVHPNIDLVKESKIETDRGILVDEYLQTNIPDVYAAGDCVQMKEPMPHRRAIEAVWYAGRMMGETVALTLAGKKTKYQPGIWFNSAKFFDIEYQNYGIVLPQCPEDSSAFYWESQDAEKCIKIIYKKDSLEVQGVNIFGIRNRHEVWDKWLREKRTLDYIIANLPEANFDPEFFKHWEGEIQEKFNEEFPDKKVGVRRKGLLEKILG</sequence>
<organism evidence="6 7">
    <name type="scientific">Ekhidna lutea</name>
    <dbReference type="NCBI Taxonomy" id="447679"/>
    <lineage>
        <taxon>Bacteria</taxon>
        <taxon>Pseudomonadati</taxon>
        <taxon>Bacteroidota</taxon>
        <taxon>Cytophagia</taxon>
        <taxon>Cytophagales</taxon>
        <taxon>Reichenbachiellaceae</taxon>
        <taxon>Ekhidna</taxon>
    </lineage>
</organism>
<evidence type="ECO:0000313" key="7">
    <source>
        <dbReference type="Proteomes" id="UP000198393"/>
    </source>
</evidence>
<evidence type="ECO:0000313" key="6">
    <source>
        <dbReference type="EMBL" id="SNT16049.1"/>
    </source>
</evidence>
<dbReference type="PRINTS" id="PR00368">
    <property type="entry name" value="FADPNR"/>
</dbReference>